<dbReference type="OMA" id="LPKEWNC"/>
<feature type="domain" description="Fe2OG dioxygenase" evidence="6">
    <location>
        <begin position="179"/>
        <end position="282"/>
    </location>
</feature>
<dbReference type="SUPFAM" id="SSF51197">
    <property type="entry name" value="Clavaminate synthase-like"/>
    <property type="match status" value="1"/>
</dbReference>
<proteinExistence type="inferred from homology"/>
<evidence type="ECO:0000256" key="2">
    <source>
        <dbReference type="ARBA" id="ARBA00022723"/>
    </source>
</evidence>
<name>A0A3E2HH36_SCYLI</name>
<dbReference type="InterPro" id="IPR044861">
    <property type="entry name" value="IPNS-like_FE2OG_OXY"/>
</dbReference>
<dbReference type="InterPro" id="IPR027443">
    <property type="entry name" value="IPNS-like_sf"/>
</dbReference>
<keyword evidence="8" id="KW-1185">Reference proteome</keyword>
<feature type="non-terminal residue" evidence="7">
    <location>
        <position position="317"/>
    </location>
</feature>
<dbReference type="InterPro" id="IPR005123">
    <property type="entry name" value="Oxoglu/Fe-dep_dioxygenase_dom"/>
</dbReference>
<feature type="non-terminal residue" evidence="7">
    <location>
        <position position="1"/>
    </location>
</feature>
<evidence type="ECO:0000256" key="5">
    <source>
        <dbReference type="RuleBase" id="RU003682"/>
    </source>
</evidence>
<keyword evidence="4 5" id="KW-0408">Iron</keyword>
<evidence type="ECO:0000313" key="7">
    <source>
        <dbReference type="EMBL" id="RFU32381.1"/>
    </source>
</evidence>
<dbReference type="InterPro" id="IPR026992">
    <property type="entry name" value="DIOX_N"/>
</dbReference>
<sequence>MTVMYSIPVIDISPFLNPKSTLTQQKEVVSAVRDACVSYGFFQLVGHGVPLKLQQQIIGCAKTFFELPLAEKQELAMSKAMGESNRGYERVGGQALESDKLPDLKEGIYIGREISPDNPRAGAFLHGPNMWPKLPHETFRTPIEEYRTRMVEVAHHLLKILALGLPYADDIFEEFMLEPVANVRLLHYPPQTSKDERQLGAGAHTDFGCITLLLQQPDTTGLEVLYPPTNSWIPVPAVADRFIVNIGDLLDKWTGGHYRSALHRVINFGETDRYSVPFFYSGNLATRLMPLDGSEGEGITVEEHIKGKFKKSYSMKK</sequence>
<dbReference type="AlphaFoldDB" id="A0A3E2HH36"/>
<dbReference type="Pfam" id="PF03171">
    <property type="entry name" value="2OG-FeII_Oxy"/>
    <property type="match status" value="1"/>
</dbReference>
<dbReference type="Gene3D" id="2.60.120.330">
    <property type="entry name" value="B-lactam Antibiotic, Isopenicillin N Synthase, Chain"/>
    <property type="match status" value="1"/>
</dbReference>
<evidence type="ECO:0000256" key="4">
    <source>
        <dbReference type="ARBA" id="ARBA00023004"/>
    </source>
</evidence>
<dbReference type="PANTHER" id="PTHR10209:SF881">
    <property type="entry name" value="FI07970P-RELATED"/>
    <property type="match status" value="1"/>
</dbReference>
<dbReference type="PROSITE" id="PS51471">
    <property type="entry name" value="FE2OG_OXY"/>
    <property type="match status" value="1"/>
</dbReference>
<dbReference type="PRINTS" id="PR00682">
    <property type="entry name" value="IPNSYNTHASE"/>
</dbReference>
<accession>A0A3E2HH36</accession>
<evidence type="ECO:0000256" key="1">
    <source>
        <dbReference type="ARBA" id="ARBA00008056"/>
    </source>
</evidence>
<dbReference type="STRING" id="5539.A0A3E2HH36"/>
<dbReference type="GO" id="GO:0046872">
    <property type="term" value="F:metal ion binding"/>
    <property type="evidence" value="ECO:0007669"/>
    <property type="project" value="UniProtKB-KW"/>
</dbReference>
<protein>
    <recommendedName>
        <fullName evidence="6">Fe2OG dioxygenase domain-containing protein</fullName>
    </recommendedName>
</protein>
<gene>
    <name evidence="7" type="ORF">B7463_g3977</name>
</gene>
<organism evidence="7 8">
    <name type="scientific">Scytalidium lignicola</name>
    <name type="common">Hyphomycete</name>
    <dbReference type="NCBI Taxonomy" id="5539"/>
    <lineage>
        <taxon>Eukaryota</taxon>
        <taxon>Fungi</taxon>
        <taxon>Dikarya</taxon>
        <taxon>Ascomycota</taxon>
        <taxon>Pezizomycotina</taxon>
        <taxon>Leotiomycetes</taxon>
        <taxon>Leotiomycetes incertae sedis</taxon>
        <taxon>Scytalidium</taxon>
    </lineage>
</organism>
<dbReference type="Pfam" id="PF14226">
    <property type="entry name" value="DIOX_N"/>
    <property type="match status" value="1"/>
</dbReference>
<reference evidence="7 8" key="1">
    <citation type="submission" date="2018-05" db="EMBL/GenBank/DDBJ databases">
        <title>Draft genome sequence of Scytalidium lignicola DSM 105466, a ubiquitous saprotrophic fungus.</title>
        <authorList>
            <person name="Buettner E."/>
            <person name="Gebauer A.M."/>
            <person name="Hofrichter M."/>
            <person name="Liers C."/>
            <person name="Kellner H."/>
        </authorList>
    </citation>
    <scope>NUCLEOTIDE SEQUENCE [LARGE SCALE GENOMIC DNA]</scope>
    <source>
        <strain evidence="7 8">DSM 105466</strain>
    </source>
</reference>
<dbReference type="GO" id="GO:0044283">
    <property type="term" value="P:small molecule biosynthetic process"/>
    <property type="evidence" value="ECO:0007669"/>
    <property type="project" value="UniProtKB-ARBA"/>
</dbReference>
<evidence type="ECO:0000313" key="8">
    <source>
        <dbReference type="Proteomes" id="UP000258309"/>
    </source>
</evidence>
<comment type="similarity">
    <text evidence="1 5">Belongs to the iron/ascorbate-dependent oxidoreductase family.</text>
</comment>
<dbReference type="OrthoDB" id="288590at2759"/>
<dbReference type="EMBL" id="NCSJ02000056">
    <property type="protein sequence ID" value="RFU32381.1"/>
    <property type="molecule type" value="Genomic_DNA"/>
</dbReference>
<dbReference type="GO" id="GO:0016491">
    <property type="term" value="F:oxidoreductase activity"/>
    <property type="evidence" value="ECO:0007669"/>
    <property type="project" value="UniProtKB-KW"/>
</dbReference>
<dbReference type="Proteomes" id="UP000258309">
    <property type="component" value="Unassembled WGS sequence"/>
</dbReference>
<evidence type="ECO:0000256" key="3">
    <source>
        <dbReference type="ARBA" id="ARBA00023002"/>
    </source>
</evidence>
<comment type="caution">
    <text evidence="7">The sequence shown here is derived from an EMBL/GenBank/DDBJ whole genome shotgun (WGS) entry which is preliminary data.</text>
</comment>
<dbReference type="PANTHER" id="PTHR10209">
    <property type="entry name" value="OXIDOREDUCTASE, 2OG-FE II OXYGENASE FAMILY PROTEIN"/>
    <property type="match status" value="1"/>
</dbReference>
<evidence type="ECO:0000259" key="6">
    <source>
        <dbReference type="PROSITE" id="PS51471"/>
    </source>
</evidence>
<keyword evidence="3 5" id="KW-0560">Oxidoreductase</keyword>
<keyword evidence="2 5" id="KW-0479">Metal-binding</keyword>